<feature type="region of interest" description="Disordered" evidence="10">
    <location>
        <begin position="44"/>
        <end position="67"/>
    </location>
</feature>
<dbReference type="PANTHER" id="PTHR44936">
    <property type="entry name" value="SENSOR PROTEIN CREC"/>
    <property type="match status" value="1"/>
</dbReference>
<dbReference type="SMART" id="SM00388">
    <property type="entry name" value="HisKA"/>
    <property type="match status" value="1"/>
</dbReference>
<evidence type="ECO:0000256" key="8">
    <source>
        <dbReference type="ARBA" id="ARBA00023012"/>
    </source>
</evidence>
<dbReference type="InterPro" id="IPR003661">
    <property type="entry name" value="HisK_dim/P_dom"/>
</dbReference>
<organism evidence="12 13">
    <name type="scientific">Microbispora hainanensis</name>
    <dbReference type="NCBI Taxonomy" id="568844"/>
    <lineage>
        <taxon>Bacteria</taxon>
        <taxon>Bacillati</taxon>
        <taxon>Actinomycetota</taxon>
        <taxon>Actinomycetes</taxon>
        <taxon>Streptosporangiales</taxon>
        <taxon>Streptosporangiaceae</taxon>
        <taxon>Microbispora</taxon>
    </lineage>
</organism>
<dbReference type="Gene3D" id="3.30.565.10">
    <property type="entry name" value="Histidine kinase-like ATPase, C-terminal domain"/>
    <property type="match status" value="1"/>
</dbReference>
<dbReference type="RefSeq" id="WP_142619684.1">
    <property type="nucleotide sequence ID" value="NZ_VIRM01000017.1"/>
</dbReference>
<gene>
    <name evidence="12" type="ORF">FLX08_16225</name>
</gene>
<dbReference type="FunFam" id="3.30.565.10:FF:000006">
    <property type="entry name" value="Sensor histidine kinase WalK"/>
    <property type="match status" value="1"/>
</dbReference>
<dbReference type="EC" id="2.7.13.3" evidence="3"/>
<comment type="caution">
    <text evidence="12">The sequence shown here is derived from an EMBL/GenBank/DDBJ whole genome shotgun (WGS) entry which is preliminary data.</text>
</comment>
<keyword evidence="5" id="KW-0597">Phosphoprotein</keyword>
<dbReference type="PANTHER" id="PTHR44936:SF9">
    <property type="entry name" value="SENSOR PROTEIN CREC"/>
    <property type="match status" value="1"/>
</dbReference>
<evidence type="ECO:0000256" key="2">
    <source>
        <dbReference type="ARBA" id="ARBA00004651"/>
    </source>
</evidence>
<evidence type="ECO:0000256" key="5">
    <source>
        <dbReference type="ARBA" id="ARBA00022553"/>
    </source>
</evidence>
<dbReference type="InterPro" id="IPR004358">
    <property type="entry name" value="Sig_transdc_His_kin-like_C"/>
</dbReference>
<comment type="catalytic activity">
    <reaction evidence="1">
        <text>ATP + protein L-histidine = ADP + protein N-phospho-L-histidine.</text>
        <dbReference type="EC" id="2.7.13.3"/>
    </reaction>
</comment>
<accession>A0A544YUG0</accession>
<dbReference type="AlphaFoldDB" id="A0A544YUG0"/>
<dbReference type="Proteomes" id="UP000316541">
    <property type="component" value="Unassembled WGS sequence"/>
</dbReference>
<feature type="domain" description="Histidine kinase" evidence="11">
    <location>
        <begin position="99"/>
        <end position="306"/>
    </location>
</feature>
<dbReference type="SUPFAM" id="SSF47384">
    <property type="entry name" value="Homodimeric domain of signal transducing histidine kinase"/>
    <property type="match status" value="1"/>
</dbReference>
<evidence type="ECO:0000256" key="7">
    <source>
        <dbReference type="ARBA" id="ARBA00022777"/>
    </source>
</evidence>
<reference evidence="12 13" key="1">
    <citation type="submission" date="2019-07" db="EMBL/GenBank/DDBJ databases">
        <title>Microbispora hainanensis DSM 45428.</title>
        <authorList>
            <person name="Thawai C."/>
        </authorList>
    </citation>
    <scope>NUCLEOTIDE SEQUENCE [LARGE SCALE GENOMIC DNA]</scope>
    <source>
        <strain evidence="12 13">DSM 45428</strain>
    </source>
</reference>
<name>A0A544YUG0_9ACTN</name>
<dbReference type="PRINTS" id="PR00344">
    <property type="entry name" value="BCTRLSENSOR"/>
</dbReference>
<dbReference type="GO" id="GO:0005886">
    <property type="term" value="C:plasma membrane"/>
    <property type="evidence" value="ECO:0007669"/>
    <property type="project" value="UniProtKB-SubCell"/>
</dbReference>
<evidence type="ECO:0000256" key="4">
    <source>
        <dbReference type="ARBA" id="ARBA00022475"/>
    </source>
</evidence>
<evidence type="ECO:0000256" key="1">
    <source>
        <dbReference type="ARBA" id="ARBA00000085"/>
    </source>
</evidence>
<dbReference type="PROSITE" id="PS50109">
    <property type="entry name" value="HIS_KIN"/>
    <property type="match status" value="1"/>
</dbReference>
<dbReference type="EMBL" id="VIRM01000017">
    <property type="protein sequence ID" value="TQS20416.1"/>
    <property type="molecule type" value="Genomic_DNA"/>
</dbReference>
<dbReference type="SMART" id="SM00387">
    <property type="entry name" value="HATPase_c"/>
    <property type="match status" value="1"/>
</dbReference>
<keyword evidence="6" id="KW-0808">Transferase</keyword>
<dbReference type="InterPro" id="IPR036097">
    <property type="entry name" value="HisK_dim/P_sf"/>
</dbReference>
<evidence type="ECO:0000256" key="9">
    <source>
        <dbReference type="ARBA" id="ARBA00023026"/>
    </source>
</evidence>
<dbReference type="InterPro" id="IPR036890">
    <property type="entry name" value="HATPase_C_sf"/>
</dbReference>
<protein>
    <recommendedName>
        <fullName evidence="3">histidine kinase</fullName>
        <ecNumber evidence="3">2.7.13.3</ecNumber>
    </recommendedName>
</protein>
<keyword evidence="8" id="KW-0902">Two-component regulatory system</keyword>
<evidence type="ECO:0000256" key="10">
    <source>
        <dbReference type="SAM" id="MobiDB-lite"/>
    </source>
</evidence>
<proteinExistence type="predicted"/>
<dbReference type="InterPro" id="IPR050980">
    <property type="entry name" value="2C_sensor_his_kinase"/>
</dbReference>
<evidence type="ECO:0000313" key="13">
    <source>
        <dbReference type="Proteomes" id="UP000316541"/>
    </source>
</evidence>
<keyword evidence="9" id="KW-0843">Virulence</keyword>
<keyword evidence="7 12" id="KW-0418">Kinase</keyword>
<evidence type="ECO:0000313" key="12">
    <source>
        <dbReference type="EMBL" id="TQS20416.1"/>
    </source>
</evidence>
<evidence type="ECO:0000256" key="6">
    <source>
        <dbReference type="ARBA" id="ARBA00022679"/>
    </source>
</evidence>
<keyword evidence="4" id="KW-1003">Cell membrane</keyword>
<sequence>MRADATVPAPPRAALLRAPHGDDGHHRSGVPAMIVMCRHVHPAVGDPAGRTHEPHGESAISPSAGSLSADAAESVLRELADARSELKRTADRQRRFMADASHELLTPLAGLRAQLEEARLHPDETDLTELVVHTLRDVDRLQRVVSDLLALQKAGTKPSQGTRLADLSELVLAQVASRAPRTPTLLQIIPGVVIDAIEHEIHRLLDNLLDNAQRHARSKVLVEVRQEGAHAEIAVSDDGDGIAEADRERIFEPFARLDESRCRSRGGSGLGLAIAREIVRAHGGTISVEDPPEGGACFVVRLPLAEPLAHPVDGHPRP</sequence>
<dbReference type="CDD" id="cd00075">
    <property type="entry name" value="HATPase"/>
    <property type="match status" value="1"/>
</dbReference>
<feature type="region of interest" description="Disordered" evidence="10">
    <location>
        <begin position="1"/>
        <end position="25"/>
    </location>
</feature>
<dbReference type="InterPro" id="IPR003594">
    <property type="entry name" value="HATPase_dom"/>
</dbReference>
<evidence type="ECO:0000256" key="3">
    <source>
        <dbReference type="ARBA" id="ARBA00012438"/>
    </source>
</evidence>
<dbReference type="Pfam" id="PF02518">
    <property type="entry name" value="HATPase_c"/>
    <property type="match status" value="1"/>
</dbReference>
<dbReference type="SUPFAM" id="SSF55874">
    <property type="entry name" value="ATPase domain of HSP90 chaperone/DNA topoisomerase II/histidine kinase"/>
    <property type="match status" value="1"/>
</dbReference>
<dbReference type="GO" id="GO:0000155">
    <property type="term" value="F:phosphorelay sensor kinase activity"/>
    <property type="evidence" value="ECO:0007669"/>
    <property type="project" value="InterPro"/>
</dbReference>
<dbReference type="Gene3D" id="1.10.287.130">
    <property type="match status" value="1"/>
</dbReference>
<dbReference type="Pfam" id="PF00512">
    <property type="entry name" value="HisKA"/>
    <property type="match status" value="1"/>
</dbReference>
<dbReference type="CDD" id="cd00082">
    <property type="entry name" value="HisKA"/>
    <property type="match status" value="1"/>
</dbReference>
<keyword evidence="4" id="KW-0472">Membrane</keyword>
<evidence type="ECO:0000259" key="11">
    <source>
        <dbReference type="PROSITE" id="PS50109"/>
    </source>
</evidence>
<comment type="subcellular location">
    <subcellularLocation>
        <location evidence="2">Cell membrane</location>
        <topology evidence="2">Multi-pass membrane protein</topology>
    </subcellularLocation>
</comment>
<dbReference type="InterPro" id="IPR005467">
    <property type="entry name" value="His_kinase_dom"/>
</dbReference>